<sequence>MREIIVWLSADGGNDIYETITVPNDFTEEQVEKVAKQAIFNNIDWGWYEKEDTLASN</sequence>
<evidence type="ECO:0000313" key="1">
    <source>
        <dbReference type="EMBL" id="BCA86661.1"/>
    </source>
</evidence>
<organism evidence="1 2">
    <name type="scientific">Enterococcus saigonensis</name>
    <dbReference type="NCBI Taxonomy" id="1805431"/>
    <lineage>
        <taxon>Bacteria</taxon>
        <taxon>Bacillati</taxon>
        <taxon>Bacillota</taxon>
        <taxon>Bacilli</taxon>
        <taxon>Lactobacillales</taxon>
        <taxon>Enterococcaceae</taxon>
        <taxon>Enterococcus</taxon>
    </lineage>
</organism>
<keyword evidence="2" id="KW-1185">Reference proteome</keyword>
<dbReference type="KEGG" id="esg:EsVE80_21840"/>
<dbReference type="EMBL" id="AP022822">
    <property type="protein sequence ID" value="BCA86661.1"/>
    <property type="molecule type" value="Genomic_DNA"/>
</dbReference>
<evidence type="ECO:0000313" key="2">
    <source>
        <dbReference type="Proteomes" id="UP000502998"/>
    </source>
</evidence>
<dbReference type="Proteomes" id="UP000502998">
    <property type="component" value="Chromosome"/>
</dbReference>
<gene>
    <name evidence="1" type="ORF">EsVE80_21840</name>
</gene>
<dbReference type="RefSeq" id="WP_173103778.1">
    <property type="nucleotide sequence ID" value="NZ_AP022822.1"/>
</dbReference>
<protein>
    <submittedName>
        <fullName evidence="1">Uncharacterized protein</fullName>
    </submittedName>
</protein>
<name>A0A679IP57_9ENTE</name>
<accession>A0A679IP57</accession>
<reference evidence="1 2" key="1">
    <citation type="submission" date="2020-02" db="EMBL/GenBank/DDBJ databases">
        <title>Characterization of vanA genotype vancomycin-resistant Enterococcus saigonensis VE80.</title>
        <authorList>
            <person name="Harada T."/>
            <person name="Motooka D."/>
            <person name="Nakamura S."/>
            <person name="Yamamoto Y."/>
            <person name="Kawahara R."/>
            <person name="Kawatsu K."/>
        </authorList>
    </citation>
    <scope>NUCLEOTIDE SEQUENCE [LARGE SCALE GENOMIC DNA]</scope>
    <source>
        <strain evidence="1 2">VE80</strain>
    </source>
</reference>
<proteinExistence type="predicted"/>
<dbReference type="AlphaFoldDB" id="A0A679IP57"/>